<dbReference type="InterPro" id="IPR036259">
    <property type="entry name" value="MFS_trans_sf"/>
</dbReference>
<feature type="transmembrane region" description="Helical" evidence="6">
    <location>
        <begin position="436"/>
        <end position="455"/>
    </location>
</feature>
<dbReference type="KEGG" id="aqu:105314150"/>
<feature type="transmembrane region" description="Helical" evidence="6">
    <location>
        <begin position="71"/>
        <end position="89"/>
    </location>
</feature>
<dbReference type="GO" id="GO:0016020">
    <property type="term" value="C:membrane"/>
    <property type="evidence" value="ECO:0007669"/>
    <property type="project" value="UniProtKB-SubCell"/>
</dbReference>
<evidence type="ECO:0000256" key="2">
    <source>
        <dbReference type="ARBA" id="ARBA00009172"/>
    </source>
</evidence>
<sequence length="470" mass="51882">METLSPLELKDFVEERKPSLLEKEKRTLQCCSTSPKSIAYKNLLGVSISYWIIFGAYLAVIGLQSSLNEEIGLASLSILYATFLLSGLYTSAVLQIFGTKITLVACYIVMLLYTLSNYYPNWYTLITGSVLFGLAFGPIWASLSIHVATVARQYASSINKNPAHFISLFIGINTMFYKLGYVPANIASSAILLLRSSRSDDGYTDNSTNGICNNTDASDISDESLYIILSVDVFFDLLAILILIVFVDHLGATARLDSVGKTLSLYVKKPFLATLKMFTEWKMLLVLPMMTFDGFVISFALGSFARFYVSDCIGVQWVGLTQMAFGVFSALSAVINGRLVKIVPQYVMLYSTILLNIGLIVFFLFWERVPSLPAVFLGMIVWGTCDGIWNSVPPSLTGSLFPHKQEAAFSALRMGLGVGFIIGFVSALFLNIEVQYYIGIAFLLLIIITASILFFTTQTKEQLCPCCVSK</sequence>
<reference evidence="8" key="1">
    <citation type="journal article" date="2010" name="Nature">
        <title>The Amphimedon queenslandica genome and the evolution of animal complexity.</title>
        <authorList>
            <person name="Srivastava M."/>
            <person name="Simakov O."/>
            <person name="Chapman J."/>
            <person name="Fahey B."/>
            <person name="Gauthier M.E."/>
            <person name="Mitros T."/>
            <person name="Richards G.S."/>
            <person name="Conaco C."/>
            <person name="Dacre M."/>
            <person name="Hellsten U."/>
            <person name="Larroux C."/>
            <person name="Putnam N.H."/>
            <person name="Stanke M."/>
            <person name="Adamska M."/>
            <person name="Darling A."/>
            <person name="Degnan S.M."/>
            <person name="Oakley T.H."/>
            <person name="Plachetzki D.C."/>
            <person name="Zhai Y."/>
            <person name="Adamski M."/>
            <person name="Calcino A."/>
            <person name="Cummins S.F."/>
            <person name="Goodstein D.M."/>
            <person name="Harris C."/>
            <person name="Jackson D.J."/>
            <person name="Leys S.P."/>
            <person name="Shu S."/>
            <person name="Woodcroft B.J."/>
            <person name="Vervoort M."/>
            <person name="Kosik K.S."/>
            <person name="Manning G."/>
            <person name="Degnan B.M."/>
            <person name="Rokhsar D.S."/>
        </authorList>
    </citation>
    <scope>NUCLEOTIDE SEQUENCE [LARGE SCALE GENOMIC DNA]</scope>
</reference>
<feature type="transmembrane region" description="Helical" evidence="6">
    <location>
        <begin position="315"/>
        <end position="335"/>
    </location>
</feature>
<keyword evidence="8" id="KW-1185">Reference proteome</keyword>
<dbReference type="PANTHER" id="PTHR19444:SF13">
    <property type="entry name" value="PROTEIN UNC-93 HOMOLOG A"/>
    <property type="match status" value="1"/>
</dbReference>
<organism evidence="7">
    <name type="scientific">Amphimedon queenslandica</name>
    <name type="common">Sponge</name>
    <dbReference type="NCBI Taxonomy" id="400682"/>
    <lineage>
        <taxon>Eukaryota</taxon>
        <taxon>Metazoa</taxon>
        <taxon>Porifera</taxon>
        <taxon>Demospongiae</taxon>
        <taxon>Heteroscleromorpha</taxon>
        <taxon>Haplosclerida</taxon>
        <taxon>Niphatidae</taxon>
        <taxon>Amphimedon</taxon>
    </lineage>
</organism>
<dbReference type="PANTHER" id="PTHR19444">
    <property type="entry name" value="UNC-93 RELATED"/>
    <property type="match status" value="1"/>
</dbReference>
<dbReference type="Gene3D" id="1.20.1250.20">
    <property type="entry name" value="MFS general substrate transporter like domains"/>
    <property type="match status" value="2"/>
</dbReference>
<reference evidence="7" key="2">
    <citation type="submission" date="2017-05" db="UniProtKB">
        <authorList>
            <consortium name="EnsemblMetazoa"/>
        </authorList>
    </citation>
    <scope>IDENTIFICATION</scope>
</reference>
<accession>A0A1X7TYX5</accession>
<dbReference type="OMA" id="ARNNSHI"/>
<evidence type="ECO:0000256" key="1">
    <source>
        <dbReference type="ARBA" id="ARBA00004141"/>
    </source>
</evidence>
<comment type="similarity">
    <text evidence="2">Belongs to the unc-93 family.</text>
</comment>
<feature type="transmembrane region" description="Helical" evidence="6">
    <location>
        <begin position="125"/>
        <end position="151"/>
    </location>
</feature>
<gene>
    <name evidence="7" type="primary">105314150</name>
</gene>
<evidence type="ECO:0000256" key="6">
    <source>
        <dbReference type="SAM" id="Phobius"/>
    </source>
</evidence>
<dbReference type="SUPFAM" id="SSF103473">
    <property type="entry name" value="MFS general substrate transporter"/>
    <property type="match status" value="1"/>
</dbReference>
<evidence type="ECO:0000256" key="3">
    <source>
        <dbReference type="ARBA" id="ARBA00022692"/>
    </source>
</evidence>
<feature type="transmembrane region" description="Helical" evidence="6">
    <location>
        <begin position="225"/>
        <end position="247"/>
    </location>
</feature>
<keyword evidence="3 6" id="KW-0812">Transmembrane</keyword>
<dbReference type="EnsemblMetazoa" id="XM_011408140.2">
    <property type="protein sequence ID" value="XP_011406442.1"/>
    <property type="gene ID" value="LOC105314150"/>
</dbReference>
<feature type="transmembrane region" description="Helical" evidence="6">
    <location>
        <begin position="284"/>
        <end position="309"/>
    </location>
</feature>
<dbReference type="AlphaFoldDB" id="A0A1X7TYX5"/>
<feature type="transmembrane region" description="Helical" evidence="6">
    <location>
        <begin position="410"/>
        <end position="430"/>
    </location>
</feature>
<keyword evidence="4 6" id="KW-1133">Transmembrane helix</keyword>
<dbReference type="Pfam" id="PF05978">
    <property type="entry name" value="UNC-93"/>
    <property type="match status" value="1"/>
</dbReference>
<protein>
    <recommendedName>
        <fullName evidence="9">Major facilitator superfamily (MFS) profile domain-containing protein</fullName>
    </recommendedName>
</protein>
<evidence type="ECO:0000256" key="4">
    <source>
        <dbReference type="ARBA" id="ARBA00022989"/>
    </source>
</evidence>
<evidence type="ECO:0000313" key="7">
    <source>
        <dbReference type="EnsemblMetazoa" id="Aqu2.1.20719_001"/>
    </source>
</evidence>
<dbReference type="OrthoDB" id="78663at2759"/>
<keyword evidence="5 6" id="KW-0472">Membrane</keyword>
<dbReference type="STRING" id="400682.A0A1X7TYX5"/>
<feature type="transmembrane region" description="Helical" evidence="6">
    <location>
        <begin position="43"/>
        <end position="65"/>
    </location>
</feature>
<evidence type="ECO:0000313" key="8">
    <source>
        <dbReference type="Proteomes" id="UP000007879"/>
    </source>
</evidence>
<proteinExistence type="inferred from homology"/>
<dbReference type="EnsemblMetazoa" id="Aqu2.1.20719_001">
    <property type="protein sequence ID" value="Aqu2.1.20719_001"/>
    <property type="gene ID" value="Aqu2.1.20719"/>
</dbReference>
<dbReference type="Proteomes" id="UP000007879">
    <property type="component" value="Unassembled WGS sequence"/>
</dbReference>
<feature type="transmembrane region" description="Helical" evidence="6">
    <location>
        <begin position="101"/>
        <end position="119"/>
    </location>
</feature>
<dbReference type="InterPro" id="IPR010291">
    <property type="entry name" value="Ion_channel_UNC-93"/>
</dbReference>
<dbReference type="eggNOG" id="KOG3097">
    <property type="taxonomic scope" value="Eukaryota"/>
</dbReference>
<feature type="transmembrane region" description="Helical" evidence="6">
    <location>
        <begin position="163"/>
        <end position="184"/>
    </location>
</feature>
<dbReference type="InParanoid" id="A0A1X7TYX5"/>
<feature type="transmembrane region" description="Helical" evidence="6">
    <location>
        <begin position="347"/>
        <end position="366"/>
    </location>
</feature>
<evidence type="ECO:0008006" key="9">
    <source>
        <dbReference type="Google" id="ProtNLM"/>
    </source>
</evidence>
<name>A0A1X7TYX5_AMPQE</name>
<evidence type="ECO:0000256" key="5">
    <source>
        <dbReference type="ARBA" id="ARBA00023136"/>
    </source>
</evidence>
<dbReference type="InterPro" id="IPR051951">
    <property type="entry name" value="UNC-93_regulatory"/>
</dbReference>
<comment type="subcellular location">
    <subcellularLocation>
        <location evidence="1">Membrane</location>
        <topology evidence="1">Multi-pass membrane protein</topology>
    </subcellularLocation>
</comment>